<dbReference type="CDD" id="cd00299">
    <property type="entry name" value="GST_C_family"/>
    <property type="match status" value="1"/>
</dbReference>
<dbReference type="Pfam" id="PF13417">
    <property type="entry name" value="GST_N_3"/>
    <property type="match status" value="1"/>
</dbReference>
<dbReference type="SUPFAM" id="SSF47616">
    <property type="entry name" value="GST C-terminal domain-like"/>
    <property type="match status" value="1"/>
</dbReference>
<organism evidence="2 3">
    <name type="scientific">Linnemannia gamsii</name>
    <dbReference type="NCBI Taxonomy" id="64522"/>
    <lineage>
        <taxon>Eukaryota</taxon>
        <taxon>Fungi</taxon>
        <taxon>Fungi incertae sedis</taxon>
        <taxon>Mucoromycota</taxon>
        <taxon>Mortierellomycotina</taxon>
        <taxon>Mortierellomycetes</taxon>
        <taxon>Mortierellales</taxon>
        <taxon>Mortierellaceae</taxon>
        <taxon>Linnemannia</taxon>
    </lineage>
</organism>
<dbReference type="CDD" id="cd00570">
    <property type="entry name" value="GST_N_family"/>
    <property type="match status" value="1"/>
</dbReference>
<feature type="domain" description="GST N-terminal" evidence="1">
    <location>
        <begin position="4"/>
        <end position="83"/>
    </location>
</feature>
<dbReference type="InterPro" id="IPR036282">
    <property type="entry name" value="Glutathione-S-Trfase_C_sf"/>
</dbReference>
<dbReference type="Pfam" id="PF25907">
    <property type="entry name" value="DUF7962"/>
    <property type="match status" value="1"/>
</dbReference>
<dbReference type="PROSITE" id="PS50404">
    <property type="entry name" value="GST_NTER"/>
    <property type="match status" value="1"/>
</dbReference>
<evidence type="ECO:0000313" key="3">
    <source>
        <dbReference type="Proteomes" id="UP000823405"/>
    </source>
</evidence>
<proteinExistence type="predicted"/>
<comment type="caution">
    <text evidence="2">The sequence shown here is derived from an EMBL/GenBank/DDBJ whole genome shotgun (WGS) entry which is preliminary data.</text>
</comment>
<dbReference type="SUPFAM" id="SSF52833">
    <property type="entry name" value="Thioredoxin-like"/>
    <property type="match status" value="1"/>
</dbReference>
<evidence type="ECO:0000259" key="1">
    <source>
        <dbReference type="PROSITE" id="PS50404"/>
    </source>
</evidence>
<dbReference type="AlphaFoldDB" id="A0A9P6UKH7"/>
<reference evidence="2" key="1">
    <citation type="journal article" date="2020" name="Fungal Divers.">
        <title>Resolving the Mortierellaceae phylogeny through synthesis of multi-gene phylogenetics and phylogenomics.</title>
        <authorList>
            <person name="Vandepol N."/>
            <person name="Liber J."/>
            <person name="Desiro A."/>
            <person name="Na H."/>
            <person name="Kennedy M."/>
            <person name="Barry K."/>
            <person name="Grigoriev I.V."/>
            <person name="Miller A.N."/>
            <person name="O'Donnell K."/>
            <person name="Stajich J.E."/>
            <person name="Bonito G."/>
        </authorList>
    </citation>
    <scope>NUCLEOTIDE SEQUENCE</scope>
    <source>
        <strain evidence="2">NVP60</strain>
    </source>
</reference>
<dbReference type="EMBL" id="JAAAIN010001056">
    <property type="protein sequence ID" value="KAG0307607.1"/>
    <property type="molecule type" value="Genomic_DNA"/>
</dbReference>
<sequence>MSKPEIILHHYPGSPYAEKVVAALRIKGLPWCSVTTSPMLPRPLLDPLTHGYRRIPVMQIGNEVFCDTALILKELEQRYPTRSSSDIAQPGSHQANNAGLSEMVTTWVDKQLFGNVRDQMPWGASAEEQKANPLAAVFNNPAFLADRSQLSGGGKPINAEGIRRAQPLLLDQLVSNLDTLEKALQGPQRAFLGQRGATNKAAEGGWILNTLTPSMADCSVYGKVWWLLSTKRAPEFVTPTAYPCLFAWWGQMNEYLKKHRHSTLDKVKISGEEALQIARRAATASVWQEGYGLTKKEGAHEAERRKVGELVTVSPNDYGKVPVKGRIVEITKERVCIHPENDPTGEKIDVLMHFPRNGYIIVPVVKAAAL</sequence>
<accession>A0A9P6UKH7</accession>
<keyword evidence="3" id="KW-1185">Reference proteome</keyword>
<name>A0A9P6UKH7_9FUNG</name>
<evidence type="ECO:0000313" key="2">
    <source>
        <dbReference type="EMBL" id="KAG0307607.1"/>
    </source>
</evidence>
<dbReference type="InterPro" id="IPR058268">
    <property type="entry name" value="DUF7962"/>
</dbReference>
<dbReference type="InterPro" id="IPR004045">
    <property type="entry name" value="Glutathione_S-Trfase_N"/>
</dbReference>
<dbReference type="Gene3D" id="3.40.30.110">
    <property type="match status" value="2"/>
</dbReference>
<dbReference type="Proteomes" id="UP000823405">
    <property type="component" value="Unassembled WGS sequence"/>
</dbReference>
<gene>
    <name evidence="2" type="ORF">BGZ97_000334</name>
</gene>
<dbReference type="InterPro" id="IPR036249">
    <property type="entry name" value="Thioredoxin-like_sf"/>
</dbReference>
<protein>
    <recommendedName>
        <fullName evidence="1">GST N-terminal domain-containing protein</fullName>
    </recommendedName>
</protein>
<dbReference type="OrthoDB" id="202840at2759"/>